<organism evidence="1 2">
    <name type="scientific">Escherichia phage ECD7</name>
    <dbReference type="NCBI Taxonomy" id="1981499"/>
    <lineage>
        <taxon>Viruses</taxon>
        <taxon>Duplodnaviria</taxon>
        <taxon>Heunggongvirae</taxon>
        <taxon>Uroviricota</taxon>
        <taxon>Caudoviricetes</taxon>
        <taxon>Pantevenvirales</taxon>
        <taxon>Straboviridae</taxon>
        <taxon>Krischvirus</taxon>
        <taxon>Krischvirus ecd7</taxon>
    </lineage>
</organism>
<keyword evidence="2" id="KW-1185">Reference proteome</keyword>
<sequence>MKDILRKYEIHNEEALNDYIKLVSNPYQGEEYSEVHHICPKSMFPEYRLDKWNLVRLKFEDHVEAHRLLCLIFNNGECKRAYAFISRGSYDDKVKALTKDAFAGDNNPAKREEVRLKISENKTGKARTDMSGKKYFGADEDTIRKGLDSMAEKLKNTVIVKDKEGNRFRVSCDDPRYVSGELVSFNAGEKRENSASKRPEVMSKIMSKRNETYAKFTSFTFDEMVNFLVEAHNSGKEIFGKKKPFAKNYSGYCKRTPFDQNELKDAVVQRLSKG</sequence>
<evidence type="ECO:0000313" key="1">
    <source>
        <dbReference type="EMBL" id="ASJ80121.1"/>
    </source>
</evidence>
<evidence type="ECO:0000313" key="2">
    <source>
        <dbReference type="Proteomes" id="UP000223392"/>
    </source>
</evidence>
<proteinExistence type="predicted"/>
<name>A0A220NT63_9CAUD</name>
<dbReference type="Proteomes" id="UP000223392">
    <property type="component" value="Segment"/>
</dbReference>
<reference evidence="1 2" key="1">
    <citation type="journal article" date="2015" name="Bacteriophage">
        <title>A small-scale experiment of using phage-based probiotic dietary supplement for prevention of E. coli traveler's diarrhea.</title>
        <authorList>
            <person name="Aleshkin A.V."/>
            <person name="Rubalskii E.O."/>
            <person name="Volozhantsev N.V."/>
            <person name="Verevkin V.V."/>
            <person name="Svetoch E.A."/>
            <person name="Kiseleva I.A."/>
            <person name="Bochkareva S.S."/>
            <person name="Borisova O.Y."/>
            <person name="Popova A.V."/>
            <person name="Bogun A.G."/>
            <person name="Afanas'ev S.S."/>
        </authorList>
    </citation>
    <scope>NUCLEOTIDE SEQUENCE [LARGE SCALE GENOMIC DNA]</scope>
</reference>
<accession>A0A220NT63</accession>
<evidence type="ECO:0008006" key="3">
    <source>
        <dbReference type="Google" id="ProtNLM"/>
    </source>
</evidence>
<dbReference type="EMBL" id="KY683735">
    <property type="protein sequence ID" value="ASJ80121.1"/>
    <property type="molecule type" value="Genomic_DNA"/>
</dbReference>
<gene>
    <name evidence="1" type="ORF">ECD7_00029</name>
</gene>
<protein>
    <recommendedName>
        <fullName evidence="3">Homing endonuclease</fullName>
    </recommendedName>
</protein>